<evidence type="ECO:0000313" key="2">
    <source>
        <dbReference type="EMBL" id="TNB49449.1"/>
    </source>
</evidence>
<keyword evidence="1" id="KW-0472">Membrane</keyword>
<dbReference type="EMBL" id="VCLB01000001">
    <property type="protein sequence ID" value="TNB49449.1"/>
    <property type="molecule type" value="Genomic_DNA"/>
</dbReference>
<feature type="transmembrane region" description="Helical" evidence="1">
    <location>
        <begin position="43"/>
        <end position="61"/>
    </location>
</feature>
<dbReference type="AlphaFoldDB" id="A0A5C4JXW0"/>
<evidence type="ECO:0000256" key="1">
    <source>
        <dbReference type="SAM" id="Phobius"/>
    </source>
</evidence>
<sequence length="68" mass="7507">MKLAGLVLVVIGLATLTIRFGLYHYRDVAGDIEGSLLTPLAHLVLLVGALLLALHLVLRFVRHVIWHD</sequence>
<keyword evidence="1" id="KW-1133">Transmembrane helix</keyword>
<dbReference type="Proteomes" id="UP000307874">
    <property type="component" value="Unassembled WGS sequence"/>
</dbReference>
<keyword evidence="1" id="KW-0812">Transmembrane</keyword>
<comment type="caution">
    <text evidence="2">The sequence shown here is derived from an EMBL/GenBank/DDBJ whole genome shotgun (WGS) entry which is preliminary data.</text>
</comment>
<evidence type="ECO:0000313" key="3">
    <source>
        <dbReference type="Proteomes" id="UP000307874"/>
    </source>
</evidence>
<keyword evidence="3" id="KW-1185">Reference proteome</keyword>
<dbReference type="RefSeq" id="WP_138746493.1">
    <property type="nucleotide sequence ID" value="NZ_VCLB01000001.1"/>
</dbReference>
<proteinExistence type="predicted"/>
<organism evidence="2 3">
    <name type="scientific">Martelella lutilitoris</name>
    <dbReference type="NCBI Taxonomy" id="2583532"/>
    <lineage>
        <taxon>Bacteria</taxon>
        <taxon>Pseudomonadati</taxon>
        <taxon>Pseudomonadota</taxon>
        <taxon>Alphaproteobacteria</taxon>
        <taxon>Hyphomicrobiales</taxon>
        <taxon>Aurantimonadaceae</taxon>
        <taxon>Martelella</taxon>
    </lineage>
</organism>
<reference evidence="2 3" key="1">
    <citation type="submission" date="2019-06" db="EMBL/GenBank/DDBJ databases">
        <title>Martelella lutilitoris sp. nov., isolated from a tidal mudflat.</title>
        <authorList>
            <person name="Kim Y.-J."/>
        </authorList>
    </citation>
    <scope>NUCLEOTIDE SEQUENCE [LARGE SCALE GENOMIC DNA]</scope>
    <source>
        <strain evidence="2 3">GH2-6</strain>
    </source>
</reference>
<accession>A0A5C4JXW0</accession>
<gene>
    <name evidence="2" type="ORF">FF124_00345</name>
</gene>
<protein>
    <submittedName>
        <fullName evidence="2">Uncharacterized protein</fullName>
    </submittedName>
</protein>
<name>A0A5C4JXW0_9HYPH</name>